<dbReference type="GeneID" id="100901045"/>
<evidence type="ECO:0000256" key="12">
    <source>
        <dbReference type="SAM" id="SignalP"/>
    </source>
</evidence>
<feature type="chain" id="PRO_5042597729" evidence="12">
    <location>
        <begin position="22"/>
        <end position="784"/>
    </location>
</feature>
<dbReference type="PRINTS" id="PR01838">
    <property type="entry name" value="NCAMFAMILY"/>
</dbReference>
<dbReference type="Gene3D" id="2.60.40.10">
    <property type="entry name" value="Immunoglobulins"/>
    <property type="match status" value="7"/>
</dbReference>
<accession>A0AAJ7SIY3</accession>
<feature type="domain" description="Ig-like" evidence="13">
    <location>
        <begin position="308"/>
        <end position="401"/>
    </location>
</feature>
<evidence type="ECO:0000256" key="7">
    <source>
        <dbReference type="ARBA" id="ARBA00023136"/>
    </source>
</evidence>
<dbReference type="CDD" id="cd00063">
    <property type="entry name" value="FN3"/>
    <property type="match status" value="2"/>
</dbReference>
<dbReference type="InterPro" id="IPR003599">
    <property type="entry name" value="Ig_sub"/>
</dbReference>
<feature type="domain" description="Fibronectin type-III" evidence="14">
    <location>
        <begin position="502"/>
        <end position="601"/>
    </location>
</feature>
<evidence type="ECO:0000256" key="11">
    <source>
        <dbReference type="SAM" id="Phobius"/>
    </source>
</evidence>
<dbReference type="Pfam" id="PF07679">
    <property type="entry name" value="I-set"/>
    <property type="match status" value="2"/>
</dbReference>
<dbReference type="InterPro" id="IPR003598">
    <property type="entry name" value="Ig_sub2"/>
</dbReference>
<feature type="domain" description="Fibronectin type-III" evidence="14">
    <location>
        <begin position="602"/>
        <end position="710"/>
    </location>
</feature>
<evidence type="ECO:0000256" key="6">
    <source>
        <dbReference type="ARBA" id="ARBA00022989"/>
    </source>
</evidence>
<dbReference type="InterPro" id="IPR007110">
    <property type="entry name" value="Ig-like_dom"/>
</dbReference>
<evidence type="ECO:0000256" key="4">
    <source>
        <dbReference type="ARBA" id="ARBA00022737"/>
    </source>
</evidence>
<dbReference type="InterPro" id="IPR013783">
    <property type="entry name" value="Ig-like_fold"/>
</dbReference>
<dbReference type="InterPro" id="IPR009138">
    <property type="entry name" value="Neural_cell_adh"/>
</dbReference>
<evidence type="ECO:0000256" key="10">
    <source>
        <dbReference type="ARBA" id="ARBA00023319"/>
    </source>
</evidence>
<gene>
    <name evidence="16" type="primary">LOC100901045</name>
</gene>
<keyword evidence="2 11" id="KW-0812">Transmembrane</keyword>
<feature type="domain" description="Ig-like" evidence="13">
    <location>
        <begin position="140"/>
        <end position="210"/>
    </location>
</feature>
<dbReference type="Proteomes" id="UP000694867">
    <property type="component" value="Unplaced"/>
</dbReference>
<dbReference type="SMART" id="SM00408">
    <property type="entry name" value="IGc2"/>
    <property type="match status" value="4"/>
</dbReference>
<evidence type="ECO:0000256" key="9">
    <source>
        <dbReference type="ARBA" id="ARBA00023180"/>
    </source>
</evidence>
<dbReference type="RefSeq" id="XP_028968758.1">
    <property type="nucleotide sequence ID" value="XM_029112925.1"/>
</dbReference>
<comment type="subcellular location">
    <subcellularLocation>
        <location evidence="1">Membrane</location>
        <topology evidence="1">Single-pass membrane protein</topology>
    </subcellularLocation>
</comment>
<feature type="domain" description="Ig-like" evidence="13">
    <location>
        <begin position="217"/>
        <end position="303"/>
    </location>
</feature>
<dbReference type="GO" id="GO:0005886">
    <property type="term" value="C:plasma membrane"/>
    <property type="evidence" value="ECO:0007669"/>
    <property type="project" value="UniProtKB-ARBA"/>
</dbReference>
<dbReference type="PROSITE" id="PS50835">
    <property type="entry name" value="IG_LIKE"/>
    <property type="match status" value="5"/>
</dbReference>
<evidence type="ECO:0000256" key="2">
    <source>
        <dbReference type="ARBA" id="ARBA00022692"/>
    </source>
</evidence>
<proteinExistence type="predicted"/>
<evidence type="ECO:0000313" key="15">
    <source>
        <dbReference type="Proteomes" id="UP000694867"/>
    </source>
</evidence>
<dbReference type="PANTHER" id="PTHR12231">
    <property type="entry name" value="CTX-RELATED TYPE I TRANSMEMBRANE PROTEIN"/>
    <property type="match status" value="1"/>
</dbReference>
<dbReference type="SMART" id="SM00060">
    <property type="entry name" value="FN3"/>
    <property type="match status" value="2"/>
</dbReference>
<dbReference type="InterPro" id="IPR036116">
    <property type="entry name" value="FN3_sf"/>
</dbReference>
<dbReference type="GO" id="GO:0007155">
    <property type="term" value="P:cell adhesion"/>
    <property type="evidence" value="ECO:0007669"/>
    <property type="project" value="UniProtKB-KW"/>
</dbReference>
<keyword evidence="8" id="KW-1015">Disulfide bond</keyword>
<evidence type="ECO:0000256" key="8">
    <source>
        <dbReference type="ARBA" id="ARBA00023157"/>
    </source>
</evidence>
<dbReference type="AlphaFoldDB" id="A0AAJ7SIY3"/>
<dbReference type="GO" id="GO:0009653">
    <property type="term" value="P:anatomical structure morphogenesis"/>
    <property type="evidence" value="ECO:0007669"/>
    <property type="project" value="UniProtKB-ARBA"/>
</dbReference>
<dbReference type="PANTHER" id="PTHR12231:SF269">
    <property type="entry name" value="FASCILIN 2-LIKE PROTEIN"/>
    <property type="match status" value="1"/>
</dbReference>
<keyword evidence="7 11" id="KW-0472">Membrane</keyword>
<evidence type="ECO:0000256" key="1">
    <source>
        <dbReference type="ARBA" id="ARBA00004167"/>
    </source>
</evidence>
<dbReference type="InterPro" id="IPR036179">
    <property type="entry name" value="Ig-like_dom_sf"/>
</dbReference>
<dbReference type="InterPro" id="IPR051170">
    <property type="entry name" value="Neural/epithelial_adhesion"/>
</dbReference>
<feature type="domain" description="Ig-like" evidence="13">
    <location>
        <begin position="27"/>
        <end position="122"/>
    </location>
</feature>
<evidence type="ECO:0000256" key="5">
    <source>
        <dbReference type="ARBA" id="ARBA00022889"/>
    </source>
</evidence>
<dbReference type="InterPro" id="IPR003961">
    <property type="entry name" value="FN3_dom"/>
</dbReference>
<dbReference type="SMART" id="SM00409">
    <property type="entry name" value="IG"/>
    <property type="match status" value="5"/>
</dbReference>
<feature type="signal peptide" evidence="12">
    <location>
        <begin position="1"/>
        <end position="21"/>
    </location>
</feature>
<name>A0AAJ7SIY3_9ACAR</name>
<reference evidence="16" key="1">
    <citation type="submission" date="2025-08" db="UniProtKB">
        <authorList>
            <consortium name="RefSeq"/>
        </authorList>
    </citation>
    <scope>IDENTIFICATION</scope>
</reference>
<feature type="domain" description="Ig-like" evidence="13">
    <location>
        <begin position="406"/>
        <end position="491"/>
    </location>
</feature>
<dbReference type="SUPFAM" id="SSF48726">
    <property type="entry name" value="Immunoglobulin"/>
    <property type="match status" value="5"/>
</dbReference>
<protein>
    <submittedName>
        <fullName evidence="16">Fasciclin-2</fullName>
    </submittedName>
</protein>
<evidence type="ECO:0000259" key="13">
    <source>
        <dbReference type="PROSITE" id="PS50835"/>
    </source>
</evidence>
<sequence>MLRLLPVLLAANLLVLGRTQGTADEEETVRISPDGQQNQPAGESFGLYCKKGLGSGSYSNFRWIGPQKQEYTSNNSAAIYTFESDAGFILTFERPTPENSGTYTCKALYANTKTVQAEVKVSFFHDITFDDCPLVQNLVKGRDGVIRCNVHGNPVPRLHWTKFNKPAIGPRYSLQGSHLSVQRVEENDAGKYRVTASVEATGKIKKEIITVNVITVPEILGLESDPINENELRTVLCPASGIPPPLCYWTDFRGRNLSLIPEFKVNPQACTLDFLRATRSQDGQYTCHAVNSAGVATSSTQISVNIPPRIVEFKNMTVDENGVSDFYCVVEGKPAPDISVRKEGDASNLESDRAFTFSRSQRDFTTILHARLDNTRKERAGLYYCRAETRGFHVEKVGHLSVMFAPVLTPKENPVYAWQNRDAVLTCHISAIPNATIEWRDSQGLKVQNPDYYRIENSVGVSVLYVNDQANRYDREFACVATNSIGESTLVFQVLEARRPSSPGLPKLVHASATTISFVFEKLIQNGGMPIIEYAVKYWRRNPPQPQSELETKTFGDMIGKQITIGKLMPRAEYSFVFSARSEVGEGPPSREWIVNTTRESPPERPVITSHFLGSVPNSRVLVEWTIPLDNGKPIEFFRVSYQQVERVSPVEVRGIGYKKSMDVRLWTGTASIELFDLKADALYQISVEAFNSMGFGDPAVTLLQTAPDLRYIGFPENSTDTLRSSIGTPLLITIVALACLVVLVVVDVLCYFHFRMGLLYALRHLICAKPSQGVYSKTNSSPS</sequence>
<dbReference type="SUPFAM" id="SSF49265">
    <property type="entry name" value="Fibronectin type III"/>
    <property type="match status" value="2"/>
</dbReference>
<evidence type="ECO:0000259" key="14">
    <source>
        <dbReference type="PROSITE" id="PS50853"/>
    </source>
</evidence>
<dbReference type="KEGG" id="goe:100901045"/>
<keyword evidence="9" id="KW-0325">Glycoprotein</keyword>
<keyword evidence="10" id="KW-0393">Immunoglobulin domain</keyword>
<dbReference type="Pfam" id="PF00041">
    <property type="entry name" value="fn3"/>
    <property type="match status" value="2"/>
</dbReference>
<dbReference type="Pfam" id="PF13927">
    <property type="entry name" value="Ig_3"/>
    <property type="match status" value="1"/>
</dbReference>
<dbReference type="GO" id="GO:0030154">
    <property type="term" value="P:cell differentiation"/>
    <property type="evidence" value="ECO:0007669"/>
    <property type="project" value="UniProtKB-ARBA"/>
</dbReference>
<dbReference type="InterPro" id="IPR013098">
    <property type="entry name" value="Ig_I-set"/>
</dbReference>
<dbReference type="PROSITE" id="PS50853">
    <property type="entry name" value="FN3"/>
    <property type="match status" value="2"/>
</dbReference>
<keyword evidence="4" id="KW-0677">Repeat</keyword>
<feature type="transmembrane region" description="Helical" evidence="11">
    <location>
        <begin position="731"/>
        <end position="755"/>
    </location>
</feature>
<evidence type="ECO:0000313" key="16">
    <source>
        <dbReference type="RefSeq" id="XP_028968758.1"/>
    </source>
</evidence>
<keyword evidence="3 12" id="KW-0732">Signal</keyword>
<keyword evidence="15" id="KW-1185">Reference proteome</keyword>
<keyword evidence="5" id="KW-0130">Cell adhesion</keyword>
<dbReference type="CDD" id="cd00096">
    <property type="entry name" value="Ig"/>
    <property type="match status" value="2"/>
</dbReference>
<evidence type="ECO:0000256" key="3">
    <source>
        <dbReference type="ARBA" id="ARBA00022729"/>
    </source>
</evidence>
<keyword evidence="6 11" id="KW-1133">Transmembrane helix</keyword>
<organism evidence="15 16">
    <name type="scientific">Galendromus occidentalis</name>
    <name type="common">western predatory mite</name>
    <dbReference type="NCBI Taxonomy" id="34638"/>
    <lineage>
        <taxon>Eukaryota</taxon>
        <taxon>Metazoa</taxon>
        <taxon>Ecdysozoa</taxon>
        <taxon>Arthropoda</taxon>
        <taxon>Chelicerata</taxon>
        <taxon>Arachnida</taxon>
        <taxon>Acari</taxon>
        <taxon>Parasitiformes</taxon>
        <taxon>Mesostigmata</taxon>
        <taxon>Gamasina</taxon>
        <taxon>Phytoseioidea</taxon>
        <taxon>Phytoseiidae</taxon>
        <taxon>Typhlodrominae</taxon>
        <taxon>Galendromus</taxon>
    </lineage>
</organism>